<protein>
    <submittedName>
        <fullName evidence="1">Uncharacterized protein</fullName>
    </submittedName>
</protein>
<proteinExistence type="predicted"/>
<gene>
    <name evidence="1" type="ORF">L6164_017529</name>
</gene>
<organism evidence="1 2">
    <name type="scientific">Bauhinia variegata</name>
    <name type="common">Purple orchid tree</name>
    <name type="synonym">Phanera variegata</name>
    <dbReference type="NCBI Taxonomy" id="167791"/>
    <lineage>
        <taxon>Eukaryota</taxon>
        <taxon>Viridiplantae</taxon>
        <taxon>Streptophyta</taxon>
        <taxon>Embryophyta</taxon>
        <taxon>Tracheophyta</taxon>
        <taxon>Spermatophyta</taxon>
        <taxon>Magnoliopsida</taxon>
        <taxon>eudicotyledons</taxon>
        <taxon>Gunneridae</taxon>
        <taxon>Pentapetalae</taxon>
        <taxon>rosids</taxon>
        <taxon>fabids</taxon>
        <taxon>Fabales</taxon>
        <taxon>Fabaceae</taxon>
        <taxon>Cercidoideae</taxon>
        <taxon>Cercideae</taxon>
        <taxon>Bauhiniinae</taxon>
        <taxon>Bauhinia</taxon>
    </lineage>
</organism>
<keyword evidence="2" id="KW-1185">Reference proteome</keyword>
<evidence type="ECO:0000313" key="2">
    <source>
        <dbReference type="Proteomes" id="UP000828941"/>
    </source>
</evidence>
<dbReference type="EMBL" id="CM039432">
    <property type="protein sequence ID" value="KAI4332637.1"/>
    <property type="molecule type" value="Genomic_DNA"/>
</dbReference>
<evidence type="ECO:0000313" key="1">
    <source>
        <dbReference type="EMBL" id="KAI4332637.1"/>
    </source>
</evidence>
<reference evidence="1 2" key="1">
    <citation type="journal article" date="2022" name="DNA Res.">
        <title>Chromosomal-level genome assembly of the orchid tree Bauhinia variegata (Leguminosae; Cercidoideae) supports the allotetraploid origin hypothesis of Bauhinia.</title>
        <authorList>
            <person name="Zhong Y."/>
            <person name="Chen Y."/>
            <person name="Zheng D."/>
            <person name="Pang J."/>
            <person name="Liu Y."/>
            <person name="Luo S."/>
            <person name="Meng S."/>
            <person name="Qian L."/>
            <person name="Wei D."/>
            <person name="Dai S."/>
            <person name="Zhou R."/>
        </authorList>
    </citation>
    <scope>NUCLEOTIDE SEQUENCE [LARGE SCALE GENOMIC DNA]</scope>
    <source>
        <strain evidence="1">BV-YZ2020</strain>
    </source>
</reference>
<comment type="caution">
    <text evidence="1">The sequence shown here is derived from an EMBL/GenBank/DDBJ whole genome shotgun (WGS) entry which is preliminary data.</text>
</comment>
<sequence>MNHQSSTSYYHILVTLIIILFISNLSTAFGSTKSKATISSNPVYKTYIQKACNTTRFPVLCCTTLYPFASRIKEDDVKLSKISLSLTLNATRSAYFSISNALKQSRLTHTEVAVVKDCVDNIKDAVYELRQSFHSIELLGGKDRDFQVSNIQTWVSAALTDEDTCIEGFNEQKVSPEVKNRIKMSVIKVARMTSNTLAFINSLTYSRSSNNEG</sequence>
<dbReference type="Proteomes" id="UP000828941">
    <property type="component" value="Chromosome 7"/>
</dbReference>
<name>A0ACB9N824_BAUVA</name>
<accession>A0ACB9N824</accession>